<name>A0A014M462_9GAMM</name>
<keyword evidence="1" id="KW-0732">Signal</keyword>
<dbReference type="RefSeq" id="WP_034934580.1">
    <property type="nucleotide sequence ID" value="NZ_JFHN01000025.1"/>
</dbReference>
<evidence type="ECO:0000256" key="1">
    <source>
        <dbReference type="SAM" id="SignalP"/>
    </source>
</evidence>
<dbReference type="PATRIC" id="fig|69222.5.peg.882"/>
<dbReference type="Pfam" id="PF00419">
    <property type="entry name" value="Fimbrial"/>
    <property type="match status" value="1"/>
</dbReference>
<dbReference type="SUPFAM" id="SSF49401">
    <property type="entry name" value="Bacterial adhesins"/>
    <property type="match status" value="1"/>
</dbReference>
<dbReference type="GO" id="GO:0043709">
    <property type="term" value="P:cell adhesion involved in single-species biofilm formation"/>
    <property type="evidence" value="ECO:0007669"/>
    <property type="project" value="TreeGrafter"/>
</dbReference>
<dbReference type="STRING" id="69222.BG55_04260"/>
<dbReference type="PANTHER" id="PTHR33420">
    <property type="entry name" value="FIMBRIAL SUBUNIT ELFA-RELATED"/>
    <property type="match status" value="1"/>
</dbReference>
<sequence>MRNLKVIVCALALGMTASQAANAATQGTVTFNGELITETCTIDTDSENITVTLPTLSTTTLATAGATGGSKLFDINVSDCPTAITSVAAHFEAIGGSGTNSSTGNLTNTYSGTDTAATNVEVRLYNSDEQPLALGSTGDAATVSSGKASMRYYGGYYATGATTAGKVYAQAQYTLAYP</sequence>
<dbReference type="InterPro" id="IPR008966">
    <property type="entry name" value="Adhesion_dom_sf"/>
</dbReference>
<reference evidence="3 4" key="1">
    <citation type="submission" date="2014-02" db="EMBL/GenBank/DDBJ databases">
        <title>Draft genome of Erwinia mallotivora strain BT-MARDI, a papaya dieback pathogen.</title>
        <authorList>
            <person name="Redzuan R."/>
            <person name="Abu Bakar N."/>
            <person name="Badrun R."/>
            <person name="Mohd Raih M.F."/>
            <person name="Rozano L."/>
            <person name="Mat Amin N."/>
        </authorList>
    </citation>
    <scope>NUCLEOTIDE SEQUENCE [LARGE SCALE GENOMIC DNA]</scope>
    <source>
        <strain evidence="3 4">BT-MARDI</strain>
    </source>
</reference>
<evidence type="ECO:0000259" key="2">
    <source>
        <dbReference type="Pfam" id="PF00419"/>
    </source>
</evidence>
<evidence type="ECO:0000313" key="4">
    <source>
        <dbReference type="Proteomes" id="UP000019918"/>
    </source>
</evidence>
<dbReference type="GO" id="GO:0009289">
    <property type="term" value="C:pilus"/>
    <property type="evidence" value="ECO:0007669"/>
    <property type="project" value="InterPro"/>
</dbReference>
<dbReference type="Gene3D" id="2.60.40.1090">
    <property type="entry name" value="Fimbrial-type adhesion domain"/>
    <property type="match status" value="1"/>
</dbReference>
<dbReference type="Proteomes" id="UP000019918">
    <property type="component" value="Unassembled WGS sequence"/>
</dbReference>
<dbReference type="InterPro" id="IPR000259">
    <property type="entry name" value="Adhesion_dom_fimbrial"/>
</dbReference>
<keyword evidence="4" id="KW-1185">Reference proteome</keyword>
<dbReference type="InterPro" id="IPR050263">
    <property type="entry name" value="Bact_Fimbrial_Adh_Pro"/>
</dbReference>
<evidence type="ECO:0000313" key="3">
    <source>
        <dbReference type="EMBL" id="EXU76636.1"/>
    </source>
</evidence>
<comment type="caution">
    <text evidence="3">The sequence shown here is derived from an EMBL/GenBank/DDBJ whole genome shotgun (WGS) entry which is preliminary data.</text>
</comment>
<gene>
    <name evidence="3" type="ORF">BG55_04260</name>
</gene>
<proteinExistence type="predicted"/>
<feature type="domain" description="Fimbrial-type adhesion" evidence="2">
    <location>
        <begin position="30"/>
        <end position="177"/>
    </location>
</feature>
<feature type="signal peptide" evidence="1">
    <location>
        <begin position="1"/>
        <end position="23"/>
    </location>
</feature>
<dbReference type="PANTHER" id="PTHR33420:SF10">
    <property type="entry name" value="FIMBRIAE MAJOR SUBUNIT"/>
    <property type="match status" value="1"/>
</dbReference>
<dbReference type="InterPro" id="IPR036937">
    <property type="entry name" value="Adhesion_dom_fimbrial_sf"/>
</dbReference>
<organism evidence="3 4">
    <name type="scientific">Erwinia mallotivora</name>
    <dbReference type="NCBI Taxonomy" id="69222"/>
    <lineage>
        <taxon>Bacteria</taxon>
        <taxon>Pseudomonadati</taxon>
        <taxon>Pseudomonadota</taxon>
        <taxon>Gammaproteobacteria</taxon>
        <taxon>Enterobacterales</taxon>
        <taxon>Erwiniaceae</taxon>
        <taxon>Erwinia</taxon>
    </lineage>
</organism>
<feature type="chain" id="PRO_5001473316" evidence="1">
    <location>
        <begin position="24"/>
        <end position="178"/>
    </location>
</feature>
<protein>
    <submittedName>
        <fullName evidence="3">F17 fimbrial protein</fullName>
    </submittedName>
</protein>
<dbReference type="OrthoDB" id="6466381at2"/>
<dbReference type="AlphaFoldDB" id="A0A014M462"/>
<dbReference type="EMBL" id="JFHN01000025">
    <property type="protein sequence ID" value="EXU76636.1"/>
    <property type="molecule type" value="Genomic_DNA"/>
</dbReference>
<accession>A0A014M462</accession>